<keyword evidence="1" id="KW-0813">Transport</keyword>
<dbReference type="Proteomes" id="UP000441717">
    <property type="component" value="Unassembled WGS sequence"/>
</dbReference>
<keyword evidence="5" id="KW-0408">Iron</keyword>
<keyword evidence="2" id="KW-0004">4Fe-4S</keyword>
<dbReference type="PROSITE" id="PS00198">
    <property type="entry name" value="4FE4S_FER_1"/>
    <property type="match status" value="2"/>
</dbReference>
<gene>
    <name evidence="8" type="ORF">GFC01_16725</name>
</gene>
<evidence type="ECO:0000256" key="6">
    <source>
        <dbReference type="ARBA" id="ARBA00023014"/>
    </source>
</evidence>
<comment type="caution">
    <text evidence="8">The sequence shown here is derived from an EMBL/GenBank/DDBJ whole genome shotgun (WGS) entry which is preliminary data.</text>
</comment>
<reference evidence="8 9" key="1">
    <citation type="submission" date="2019-10" db="EMBL/GenBank/DDBJ databases">
        <title>Comparative genomics of sulfur disproportionating microorganisms.</title>
        <authorList>
            <person name="Ward L.M."/>
            <person name="Bertran E."/>
            <person name="Johnston D."/>
        </authorList>
    </citation>
    <scope>NUCLEOTIDE SEQUENCE [LARGE SCALE GENOMIC DNA]</scope>
    <source>
        <strain evidence="8 9">DSM 14055</strain>
    </source>
</reference>
<evidence type="ECO:0000313" key="8">
    <source>
        <dbReference type="EMBL" id="MQL53870.1"/>
    </source>
</evidence>
<dbReference type="Pfam" id="PF13534">
    <property type="entry name" value="Fer4_17"/>
    <property type="match status" value="1"/>
</dbReference>
<evidence type="ECO:0000256" key="4">
    <source>
        <dbReference type="ARBA" id="ARBA00022982"/>
    </source>
</evidence>
<accession>A0A6N7IUW3</accession>
<sequence>MEAIAASKLDPGFMSEVISKFRTDKQPTDLYNCLTCGMCSAGCPYNGVHDHADPRKFIRQVLLGMKEEVLSSTFIWACTMCGRCTFQCPMNVDIAGLVRTIRSPKNFGLKAPGFLQDVVDAQIRTGNQMEVTREDYLETLEWMEEELQQEVGDPNARIPVDKEGAEFVFMWDPREIKYYPQDVQNIAKIMWAVGADWTVSSRWWDATHYALFNGDDEDSTTMVKRTMEEFERLKVKAVVITECGHAFRAQSWGRKVWLNGATYPVISFVQLQAKWIKEGRIKLDPTRNPDRVTFHDPCNLVRKEGVVEEPRYCLQQAVMDFKEMWPNRQYNYCCGGGGGLLAMGKEIYPYRMAKGKLKAEQIKATGAKIVVSPCHNCYDQLNDIIKYYKLDCKVNHIHHLVGNAMILPGKEEREALAGRSVLEGFI</sequence>
<dbReference type="EMBL" id="WHYR01000074">
    <property type="protein sequence ID" value="MQL53870.1"/>
    <property type="molecule type" value="Genomic_DNA"/>
</dbReference>
<keyword evidence="9" id="KW-1185">Reference proteome</keyword>
<dbReference type="PANTHER" id="PTHR43551">
    <property type="entry name" value="FUMARATE REDUCTASE IRON-SULFUR SUBUNIT"/>
    <property type="match status" value="1"/>
</dbReference>
<dbReference type="GO" id="GO:0016491">
    <property type="term" value="F:oxidoreductase activity"/>
    <property type="evidence" value="ECO:0007669"/>
    <property type="project" value="UniProtKB-ARBA"/>
</dbReference>
<evidence type="ECO:0000256" key="2">
    <source>
        <dbReference type="ARBA" id="ARBA00022485"/>
    </source>
</evidence>
<evidence type="ECO:0000256" key="1">
    <source>
        <dbReference type="ARBA" id="ARBA00022448"/>
    </source>
</evidence>
<dbReference type="InterPro" id="IPR009051">
    <property type="entry name" value="Helical_ferredxn"/>
</dbReference>
<keyword evidence="6" id="KW-0411">Iron-sulfur</keyword>
<dbReference type="AlphaFoldDB" id="A0A6N7IUW3"/>
<proteinExistence type="predicted"/>
<name>A0A6N7IUW3_9FIRM</name>
<dbReference type="GO" id="GO:0046872">
    <property type="term" value="F:metal ion binding"/>
    <property type="evidence" value="ECO:0007669"/>
    <property type="project" value="UniProtKB-KW"/>
</dbReference>
<evidence type="ECO:0000259" key="7">
    <source>
        <dbReference type="PROSITE" id="PS51379"/>
    </source>
</evidence>
<protein>
    <submittedName>
        <fullName evidence="8">(Fe-S)-binding protein</fullName>
    </submittedName>
</protein>
<evidence type="ECO:0000256" key="3">
    <source>
        <dbReference type="ARBA" id="ARBA00022723"/>
    </source>
</evidence>
<dbReference type="PANTHER" id="PTHR43551:SF1">
    <property type="entry name" value="HETERODISULFIDE REDUCTASE"/>
    <property type="match status" value="1"/>
</dbReference>
<feature type="domain" description="4Fe-4S ferredoxin-type" evidence="7">
    <location>
        <begin position="24"/>
        <end position="53"/>
    </location>
</feature>
<keyword evidence="4" id="KW-0249">Electron transport</keyword>
<dbReference type="Gene3D" id="1.10.1060.10">
    <property type="entry name" value="Alpha-helical ferredoxin"/>
    <property type="match status" value="1"/>
</dbReference>
<dbReference type="PROSITE" id="PS51379">
    <property type="entry name" value="4FE4S_FER_2"/>
    <property type="match status" value="1"/>
</dbReference>
<dbReference type="InterPro" id="IPR004017">
    <property type="entry name" value="Cys_rich_dom"/>
</dbReference>
<dbReference type="GO" id="GO:0051539">
    <property type="term" value="F:4 iron, 4 sulfur cluster binding"/>
    <property type="evidence" value="ECO:0007669"/>
    <property type="project" value="UniProtKB-KW"/>
</dbReference>
<evidence type="ECO:0000256" key="5">
    <source>
        <dbReference type="ARBA" id="ARBA00023004"/>
    </source>
</evidence>
<dbReference type="Pfam" id="PF02754">
    <property type="entry name" value="CCG"/>
    <property type="match status" value="1"/>
</dbReference>
<keyword evidence="3" id="KW-0479">Metal-binding</keyword>
<dbReference type="SUPFAM" id="SSF46548">
    <property type="entry name" value="alpha-helical ferredoxin"/>
    <property type="match status" value="1"/>
</dbReference>
<dbReference type="RefSeq" id="WP_341474070.1">
    <property type="nucleotide sequence ID" value="NZ_WHYR01000074.1"/>
</dbReference>
<dbReference type="InterPro" id="IPR017900">
    <property type="entry name" value="4Fe4S_Fe_S_CS"/>
</dbReference>
<dbReference type="InterPro" id="IPR017896">
    <property type="entry name" value="4Fe4S_Fe-S-bd"/>
</dbReference>
<evidence type="ECO:0000313" key="9">
    <source>
        <dbReference type="Proteomes" id="UP000441717"/>
    </source>
</evidence>
<organism evidence="8 9">
    <name type="scientific">Desulfofundulus thermobenzoicus</name>
    <dbReference type="NCBI Taxonomy" id="29376"/>
    <lineage>
        <taxon>Bacteria</taxon>
        <taxon>Bacillati</taxon>
        <taxon>Bacillota</taxon>
        <taxon>Clostridia</taxon>
        <taxon>Eubacteriales</taxon>
        <taxon>Peptococcaceae</taxon>
        <taxon>Desulfofundulus</taxon>
    </lineage>
</organism>